<gene>
    <name evidence="1" type="ORF">CU098_001755</name>
</gene>
<organism evidence="1 2">
    <name type="scientific">Rhizopus stolonifer</name>
    <name type="common">Rhizopus nigricans</name>
    <dbReference type="NCBI Taxonomy" id="4846"/>
    <lineage>
        <taxon>Eukaryota</taxon>
        <taxon>Fungi</taxon>
        <taxon>Fungi incertae sedis</taxon>
        <taxon>Mucoromycota</taxon>
        <taxon>Mucoromycotina</taxon>
        <taxon>Mucoromycetes</taxon>
        <taxon>Mucorales</taxon>
        <taxon>Mucorineae</taxon>
        <taxon>Rhizopodaceae</taxon>
        <taxon>Rhizopus</taxon>
    </lineage>
</organism>
<feature type="non-terminal residue" evidence="1">
    <location>
        <position position="1"/>
    </location>
</feature>
<dbReference type="OrthoDB" id="2279373at2759"/>
<evidence type="ECO:0000313" key="2">
    <source>
        <dbReference type="Proteomes" id="UP000253551"/>
    </source>
</evidence>
<dbReference type="Proteomes" id="UP000253551">
    <property type="component" value="Unassembled WGS sequence"/>
</dbReference>
<accession>A0A367IIN1</accession>
<evidence type="ECO:0000313" key="1">
    <source>
        <dbReference type="EMBL" id="RCH77530.1"/>
    </source>
</evidence>
<sequence length="115" mass="13512">EFIPAPLNNIIDKKMYQLSNTNSDLLLKEVQSKQDAEENIKNVILPKLLEAVIVFQKNWVFATQFEAYYRNNSYIDESVMKTTMDKYPVDLVAEIKNKAEKGKSWFELSIFWNIE</sequence>
<proteinExistence type="predicted"/>
<protein>
    <submittedName>
        <fullName evidence="1">Uncharacterized protein</fullName>
    </submittedName>
</protein>
<comment type="caution">
    <text evidence="1">The sequence shown here is derived from an EMBL/GenBank/DDBJ whole genome shotgun (WGS) entry which is preliminary data.</text>
</comment>
<name>A0A367IIN1_RHIST</name>
<keyword evidence="2" id="KW-1185">Reference proteome</keyword>
<dbReference type="AlphaFoldDB" id="A0A367IIN1"/>
<reference evidence="1 2" key="1">
    <citation type="journal article" date="2018" name="G3 (Bethesda)">
        <title>Phylogenetic and Phylogenomic Definition of Rhizopus Species.</title>
        <authorList>
            <person name="Gryganskyi A.P."/>
            <person name="Golan J."/>
            <person name="Dolatabadi S."/>
            <person name="Mondo S."/>
            <person name="Robb S."/>
            <person name="Idnurm A."/>
            <person name="Muszewska A."/>
            <person name="Steczkiewicz K."/>
            <person name="Masonjones S."/>
            <person name="Liao H.L."/>
            <person name="Gajdeczka M.T."/>
            <person name="Anike F."/>
            <person name="Vuek A."/>
            <person name="Anishchenko I.M."/>
            <person name="Voigt K."/>
            <person name="de Hoog G.S."/>
            <person name="Smith M.E."/>
            <person name="Heitman J."/>
            <person name="Vilgalys R."/>
            <person name="Stajich J.E."/>
        </authorList>
    </citation>
    <scope>NUCLEOTIDE SEQUENCE [LARGE SCALE GENOMIC DNA]</scope>
    <source>
        <strain evidence="1 2">LSU 92-RS-03</strain>
    </source>
</reference>
<dbReference type="EMBL" id="PJQM01007991">
    <property type="protein sequence ID" value="RCH77530.1"/>
    <property type="molecule type" value="Genomic_DNA"/>
</dbReference>